<organism evidence="3 4">
    <name type="scientific">Pedobacter metabolipauper</name>
    <dbReference type="NCBI Taxonomy" id="425513"/>
    <lineage>
        <taxon>Bacteria</taxon>
        <taxon>Pseudomonadati</taxon>
        <taxon>Bacteroidota</taxon>
        <taxon>Sphingobacteriia</taxon>
        <taxon>Sphingobacteriales</taxon>
        <taxon>Sphingobacteriaceae</taxon>
        <taxon>Pedobacter</taxon>
    </lineage>
</organism>
<dbReference type="InterPro" id="IPR036457">
    <property type="entry name" value="PPM-type-like_dom_sf"/>
</dbReference>
<sequence>MPVPLKIYSLNELGNRKNNEDSIHPPAGEALLGNSLFLVCDGVGGNSKGEVASELACRHFNTYFNQNLSSEDLLNDDFINAGREWVIKHFDEYIAQHEGAEDMSTTLTLAYLKKKSIFVAWCGDSRIYLIRDGEIVFQSQDHSLVNELVKRGNITPEEALTHPHRNVITRSLQAKRPYSEIQTDEIFDIRDNDYLLLCSDGLLEKVTPTVLKVLLTQSDTGDLTEQFQEYCYQKTRDNYSMYLIKLINLNNEPIIIGETNKITISKSKLKLKSLWIGLIILSIVLIGVLAAYFLGFFNK</sequence>
<dbReference type="OrthoDB" id="9801841at2"/>
<keyword evidence="1" id="KW-1133">Transmembrane helix</keyword>
<dbReference type="SUPFAM" id="SSF81606">
    <property type="entry name" value="PP2C-like"/>
    <property type="match status" value="1"/>
</dbReference>
<keyword evidence="1" id="KW-0812">Transmembrane</keyword>
<dbReference type="Gene3D" id="3.60.40.10">
    <property type="entry name" value="PPM-type phosphatase domain"/>
    <property type="match status" value="1"/>
</dbReference>
<feature type="transmembrane region" description="Helical" evidence="1">
    <location>
        <begin position="274"/>
        <end position="297"/>
    </location>
</feature>
<evidence type="ECO:0000313" key="4">
    <source>
        <dbReference type="Proteomes" id="UP000295620"/>
    </source>
</evidence>
<name>A0A4R6SVQ4_9SPHI</name>
<dbReference type="SMART" id="SM00332">
    <property type="entry name" value="PP2Cc"/>
    <property type="match status" value="1"/>
</dbReference>
<evidence type="ECO:0000256" key="1">
    <source>
        <dbReference type="SAM" id="Phobius"/>
    </source>
</evidence>
<keyword evidence="4" id="KW-1185">Reference proteome</keyword>
<feature type="domain" description="PPM-type phosphatase" evidence="2">
    <location>
        <begin position="4"/>
        <end position="246"/>
    </location>
</feature>
<dbReference type="SMART" id="SM00331">
    <property type="entry name" value="PP2C_SIG"/>
    <property type="match status" value="1"/>
</dbReference>
<evidence type="ECO:0000259" key="2">
    <source>
        <dbReference type="PROSITE" id="PS51746"/>
    </source>
</evidence>
<accession>A0A4R6SVQ4</accession>
<dbReference type="CDD" id="cd00143">
    <property type="entry name" value="PP2Cc"/>
    <property type="match status" value="1"/>
</dbReference>
<dbReference type="EMBL" id="SNYC01000004">
    <property type="protein sequence ID" value="TDQ09439.1"/>
    <property type="molecule type" value="Genomic_DNA"/>
</dbReference>
<dbReference type="PROSITE" id="PS51746">
    <property type="entry name" value="PPM_2"/>
    <property type="match status" value="1"/>
</dbReference>
<dbReference type="AlphaFoldDB" id="A0A4R6SVQ4"/>
<keyword evidence="1" id="KW-0472">Membrane</keyword>
<dbReference type="Pfam" id="PF13672">
    <property type="entry name" value="PP2C_2"/>
    <property type="match status" value="1"/>
</dbReference>
<evidence type="ECO:0000313" key="3">
    <source>
        <dbReference type="EMBL" id="TDQ09439.1"/>
    </source>
</evidence>
<protein>
    <submittedName>
        <fullName evidence="3">Protein phosphatase</fullName>
    </submittedName>
</protein>
<dbReference type="Proteomes" id="UP000295620">
    <property type="component" value="Unassembled WGS sequence"/>
</dbReference>
<dbReference type="RefSeq" id="WP_133575523.1">
    <property type="nucleotide sequence ID" value="NZ_SNYC01000004.1"/>
</dbReference>
<comment type="caution">
    <text evidence="3">The sequence shown here is derived from an EMBL/GenBank/DDBJ whole genome shotgun (WGS) entry which is preliminary data.</text>
</comment>
<reference evidence="3 4" key="1">
    <citation type="submission" date="2019-03" db="EMBL/GenBank/DDBJ databases">
        <title>Genomic Encyclopedia of Archaeal and Bacterial Type Strains, Phase II (KMG-II): from individual species to whole genera.</title>
        <authorList>
            <person name="Goeker M."/>
        </authorList>
    </citation>
    <scope>NUCLEOTIDE SEQUENCE [LARGE SCALE GENOMIC DNA]</scope>
    <source>
        <strain evidence="3 4">DSM 19035</strain>
    </source>
</reference>
<proteinExistence type="predicted"/>
<gene>
    <name evidence="3" type="ORF">ATK78_1593</name>
</gene>
<dbReference type="InterPro" id="IPR001932">
    <property type="entry name" value="PPM-type_phosphatase-like_dom"/>
</dbReference>